<keyword evidence="7" id="KW-0812">Transmembrane</keyword>
<evidence type="ECO:0000256" key="4">
    <source>
        <dbReference type="ARBA" id="ARBA00022833"/>
    </source>
</evidence>
<comment type="catalytic activity">
    <reaction evidence="6">
        <text>hydrogencarbonate + H(+) = CO2 + H2O</text>
        <dbReference type="Rhea" id="RHEA:10748"/>
        <dbReference type="ChEBI" id="CHEBI:15377"/>
        <dbReference type="ChEBI" id="CHEBI:15378"/>
        <dbReference type="ChEBI" id="CHEBI:16526"/>
        <dbReference type="ChEBI" id="CHEBI:17544"/>
        <dbReference type="EC" id="4.2.1.1"/>
    </reaction>
</comment>
<dbReference type="InterPro" id="IPR036398">
    <property type="entry name" value="CA_dom_sf"/>
</dbReference>
<keyword evidence="7" id="KW-1133">Transmembrane helix</keyword>
<dbReference type="PROSITE" id="PS51144">
    <property type="entry name" value="ALPHA_CA_2"/>
    <property type="match status" value="1"/>
</dbReference>
<sequence>MKNLRGIIVLIVLLLFTVCAGALYADSEMHWSYSGEYGPQNWHKLPGSQANGKKQSPINIPSDAPINENGIKFFYMDSLLNIENNGHTIKVSYERGSYILVEGKKYNLLQFHFHAPSEHTFSGEHFPMETHFVHQSDDGEYAVIGLFLKKGEYNSAYASIWEHFPEEGEKKETDTVINAKTLLPERKSYYRYDGSFTTPPCTEGVKWFVLKDSVELSDDQISQFEKFYKSNNRPIQPFNRRGFYLGGEEQKKDSFLPVFVIIGIVIIAIGIMFFFMQGKKSEKR</sequence>
<evidence type="ECO:0000313" key="9">
    <source>
        <dbReference type="EMBL" id="MEM5947689.1"/>
    </source>
</evidence>
<keyword evidence="5" id="KW-0456">Lyase</keyword>
<keyword evidence="4" id="KW-0862">Zinc</keyword>
<reference evidence="9 10" key="1">
    <citation type="submission" date="2024-03" db="EMBL/GenBank/DDBJ databases">
        <title>Ignisphaera cupida sp. nov., a hyperthermophilic hydrolytic archaeon from a hot spring of Kamchatka, and proposal of Ignisphaeraceae fam. nov.</title>
        <authorList>
            <person name="Podosokorskaya O.A."/>
            <person name="Elcheninov A.G."/>
            <person name="Maltseva A.I."/>
            <person name="Zayulina K.S."/>
            <person name="Novikov A."/>
            <person name="Merkel A.Y."/>
        </authorList>
    </citation>
    <scope>NUCLEOTIDE SEQUENCE [LARGE SCALE GENOMIC DNA]</scope>
    <source>
        <strain evidence="9 10">38H-sp</strain>
    </source>
</reference>
<gene>
    <name evidence="9" type="ORF">WKV44_03940</name>
</gene>
<evidence type="ECO:0000259" key="8">
    <source>
        <dbReference type="PROSITE" id="PS51144"/>
    </source>
</evidence>
<evidence type="ECO:0000256" key="3">
    <source>
        <dbReference type="ARBA" id="ARBA00022723"/>
    </source>
</evidence>
<dbReference type="Proteomes" id="UP001466331">
    <property type="component" value="Unassembled WGS sequence"/>
</dbReference>
<dbReference type="EC" id="4.2.1.1" evidence="2"/>
<dbReference type="RefSeq" id="WP_420069140.1">
    <property type="nucleotide sequence ID" value="NZ_JBCHKQ010000002.1"/>
</dbReference>
<dbReference type="InterPro" id="IPR041891">
    <property type="entry name" value="Alpha_CA_prokaryot-like"/>
</dbReference>
<dbReference type="InterPro" id="IPR001148">
    <property type="entry name" value="CA_dom"/>
</dbReference>
<dbReference type="PANTHER" id="PTHR18952:SF265">
    <property type="entry name" value="CARBONIC ANHYDRASE"/>
    <property type="match status" value="1"/>
</dbReference>
<proteinExistence type="inferred from homology"/>
<dbReference type="CDD" id="cd03124">
    <property type="entry name" value="alpha_CA_prokaryotic_like"/>
    <property type="match status" value="1"/>
</dbReference>
<feature type="transmembrane region" description="Helical" evidence="7">
    <location>
        <begin position="255"/>
        <end position="276"/>
    </location>
</feature>
<evidence type="ECO:0000313" key="10">
    <source>
        <dbReference type="Proteomes" id="UP001466331"/>
    </source>
</evidence>
<name>A0ABU9UAI9_9SPIR</name>
<keyword evidence="7" id="KW-0472">Membrane</keyword>
<evidence type="ECO:0000256" key="1">
    <source>
        <dbReference type="ARBA" id="ARBA00010718"/>
    </source>
</evidence>
<dbReference type="SMART" id="SM01057">
    <property type="entry name" value="Carb_anhydrase"/>
    <property type="match status" value="1"/>
</dbReference>
<evidence type="ECO:0000256" key="6">
    <source>
        <dbReference type="ARBA" id="ARBA00048348"/>
    </source>
</evidence>
<accession>A0ABU9UAI9</accession>
<dbReference type="PANTHER" id="PTHR18952">
    <property type="entry name" value="CARBONIC ANHYDRASE"/>
    <property type="match status" value="1"/>
</dbReference>
<evidence type="ECO:0000256" key="5">
    <source>
        <dbReference type="ARBA" id="ARBA00023239"/>
    </source>
</evidence>
<dbReference type="Pfam" id="PF00194">
    <property type="entry name" value="Carb_anhydrase"/>
    <property type="match status" value="1"/>
</dbReference>
<dbReference type="SUPFAM" id="SSF51069">
    <property type="entry name" value="Carbonic anhydrase"/>
    <property type="match status" value="1"/>
</dbReference>
<organism evidence="9 10">
    <name type="scientific">Rarispira pelagica</name>
    <dbReference type="NCBI Taxonomy" id="3141764"/>
    <lineage>
        <taxon>Bacteria</taxon>
        <taxon>Pseudomonadati</taxon>
        <taxon>Spirochaetota</taxon>
        <taxon>Spirochaetia</taxon>
        <taxon>Winmispirales</taxon>
        <taxon>Winmispiraceae</taxon>
        <taxon>Rarispira</taxon>
    </lineage>
</organism>
<comment type="caution">
    <text evidence="9">The sequence shown here is derived from an EMBL/GenBank/DDBJ whole genome shotgun (WGS) entry which is preliminary data.</text>
</comment>
<evidence type="ECO:0000256" key="7">
    <source>
        <dbReference type="SAM" id="Phobius"/>
    </source>
</evidence>
<keyword evidence="10" id="KW-1185">Reference proteome</keyword>
<keyword evidence="3" id="KW-0479">Metal-binding</keyword>
<dbReference type="EMBL" id="JBCHKQ010000002">
    <property type="protein sequence ID" value="MEM5947689.1"/>
    <property type="molecule type" value="Genomic_DNA"/>
</dbReference>
<evidence type="ECO:0000256" key="2">
    <source>
        <dbReference type="ARBA" id="ARBA00012925"/>
    </source>
</evidence>
<comment type="similarity">
    <text evidence="1">Belongs to the alpha-carbonic anhydrase family.</text>
</comment>
<dbReference type="InterPro" id="IPR023561">
    <property type="entry name" value="Carbonic_anhydrase_a-class"/>
</dbReference>
<protein>
    <recommendedName>
        <fullName evidence="2">carbonic anhydrase</fullName>
        <ecNumber evidence="2">4.2.1.1</ecNumber>
    </recommendedName>
</protein>
<dbReference type="Gene3D" id="3.10.200.10">
    <property type="entry name" value="Alpha carbonic anhydrase"/>
    <property type="match status" value="1"/>
</dbReference>
<feature type="domain" description="Alpha-carbonic anhydrase" evidence="8">
    <location>
        <begin position="29"/>
        <end position="247"/>
    </location>
</feature>